<protein>
    <recommendedName>
        <fullName evidence="4">Replication factor C subunit 1</fullName>
    </recommendedName>
    <alternativeName>
        <fullName evidence="9">Activator 1 large subunit</fullName>
    </alternativeName>
    <alternativeName>
        <fullName evidence="10">Activator 1 subunit 1</fullName>
    </alternativeName>
</protein>
<dbReference type="FunFam" id="3.40.50.10190:FF:000001">
    <property type="entry name" value="Replication factor C subunit 1"/>
    <property type="match status" value="1"/>
</dbReference>
<reference evidence="13 14" key="1">
    <citation type="submission" date="2018-10" db="EMBL/GenBank/DDBJ databases">
        <title>A high-quality apple genome assembly.</title>
        <authorList>
            <person name="Hu J."/>
        </authorList>
    </citation>
    <scope>NUCLEOTIDE SEQUENCE [LARGE SCALE GENOMIC DNA]</scope>
    <source>
        <strain evidence="14">cv. HFTH1</strain>
        <tissue evidence="13">Young leaf</tissue>
    </source>
</reference>
<evidence type="ECO:0000256" key="11">
    <source>
        <dbReference type="SAM" id="MobiDB-lite"/>
    </source>
</evidence>
<comment type="similarity">
    <text evidence="2">Belongs to the activator 1 large subunit family.</text>
</comment>
<feature type="region of interest" description="Disordered" evidence="11">
    <location>
        <begin position="668"/>
        <end position="691"/>
    </location>
</feature>
<dbReference type="SUPFAM" id="SSF48019">
    <property type="entry name" value="post-AAA+ oligomerization domain-like"/>
    <property type="match status" value="1"/>
</dbReference>
<keyword evidence="14" id="KW-1185">Reference proteome</keyword>
<dbReference type="Gene3D" id="1.20.272.10">
    <property type="match status" value="1"/>
</dbReference>
<sequence length="853" mass="93550">MKNPKANTSVSQADIRKWFMKSHDKGNTKKPAAAPSTPKIEPKEPVVHVCMSQEVPEGAPDCLAGLTFVISGTLDSLEREEAEDLIKCHGGCITVSVSKKTNYLLCDDDIEGRKSSKAKELGTAFLTEDGLFDMIWASVAKKSVDDAAAASLPNKSPKKVTLKKDCTGSSLASSPSSKQLQSDASLARCKKQTTEHSTFTWTEKYRPKVPNDITGNQSLVKQLHDWLAHWNEQFLDTGNKKTGKNPTNSGAKKAVLLSGTPCIGKTTSAKLVSQMLGFQAIEVNASDSGGKADSKIEKGIDGSNANSIKELVSNKALSMDGSKHPKTVLIMDEVDGMSAGDRGGVADLIASIKISKIHIICICNDRYSQKLKSLVNYCLLLSFRKPTKQQMAKRLMQVANAEGLQVNEIALEELAEKVNGDMRMAVNPLQYISLSMSIIKYDDVRQRLLSSSKDEDISPFTAVDKLFGFNTGKLRMDERVDLNMSDPDLVPLLIQENYINYRPSSAVKDDSGIKRMNLIARAAESIGNGDIFNVEIRKYRQWQLSQSACLSSSIIPAALLRGQRETLEQIYFNCKVCKTVGLMISNKSIFCVKKYQDEAVQEVVEFMNTYSISQDDFDIIVELSKFQGHPNPLDGILPAVKATPTKAYKEGSKTRMIRAADFVTIPGMKKSKDENSSDTEDLGNGESQSSIPQPFSRAIQLFTYCHNCPHQLQQCLLLPHLFCRGAHLLYNLPDLRLDRAVGNRTQKLIDVVGDLIGACNGVVADGEEVGEILVVREEESRRWMRRRRSEGSAVGEKLQKELQSLNTKGVQVQFDLKGVPNSSAKKTPAGRGRGGSAAASVKKGGRAGAKRKR</sequence>
<dbReference type="SMART" id="SM00292">
    <property type="entry name" value="BRCT"/>
    <property type="match status" value="1"/>
</dbReference>
<dbReference type="GO" id="GO:0003689">
    <property type="term" value="F:DNA clamp loader activity"/>
    <property type="evidence" value="ECO:0007669"/>
    <property type="project" value="InterPro"/>
</dbReference>
<dbReference type="CDD" id="cd18140">
    <property type="entry name" value="HLD_clamp_RFC"/>
    <property type="match status" value="1"/>
</dbReference>
<evidence type="ECO:0000256" key="8">
    <source>
        <dbReference type="ARBA" id="ARBA00023242"/>
    </source>
</evidence>
<evidence type="ECO:0000256" key="1">
    <source>
        <dbReference type="ARBA" id="ARBA00004123"/>
    </source>
</evidence>
<dbReference type="SUPFAM" id="SSF52540">
    <property type="entry name" value="P-loop containing nucleoside triphosphate hydrolases"/>
    <property type="match status" value="1"/>
</dbReference>
<dbReference type="InterPro" id="IPR003959">
    <property type="entry name" value="ATPase_AAA_core"/>
</dbReference>
<dbReference type="CDD" id="cd00009">
    <property type="entry name" value="AAA"/>
    <property type="match status" value="1"/>
</dbReference>
<dbReference type="InterPro" id="IPR013725">
    <property type="entry name" value="DNA_replication_fac_RFC1_C"/>
</dbReference>
<feature type="compositionally biased region" description="Low complexity" evidence="11">
    <location>
        <begin position="169"/>
        <end position="185"/>
    </location>
</feature>
<dbReference type="Pfam" id="PF00533">
    <property type="entry name" value="BRCT"/>
    <property type="match status" value="1"/>
</dbReference>
<dbReference type="SMART" id="SM00382">
    <property type="entry name" value="AAA"/>
    <property type="match status" value="1"/>
</dbReference>
<feature type="region of interest" description="Disordered" evidence="11">
    <location>
        <begin position="158"/>
        <end position="185"/>
    </location>
</feature>
<comment type="caution">
    <text evidence="13">The sequence shown here is derived from an EMBL/GenBank/DDBJ whole genome shotgun (WGS) entry which is preliminary data.</text>
</comment>
<evidence type="ECO:0000256" key="3">
    <source>
        <dbReference type="ARBA" id="ARBA00011480"/>
    </source>
</evidence>
<dbReference type="InterPro" id="IPR036420">
    <property type="entry name" value="BRCT_dom_sf"/>
</dbReference>
<feature type="region of interest" description="Disordered" evidence="11">
    <location>
        <begin position="814"/>
        <end position="853"/>
    </location>
</feature>
<dbReference type="GO" id="GO:0006260">
    <property type="term" value="P:DNA replication"/>
    <property type="evidence" value="ECO:0007669"/>
    <property type="project" value="UniProtKB-KW"/>
</dbReference>
<evidence type="ECO:0000313" key="13">
    <source>
        <dbReference type="EMBL" id="RXI06558.1"/>
    </source>
</evidence>
<keyword evidence="5" id="KW-0235">DNA replication</keyword>
<proteinExistence type="inferred from homology"/>
<evidence type="ECO:0000256" key="10">
    <source>
        <dbReference type="ARBA" id="ARBA00080382"/>
    </source>
</evidence>
<evidence type="ECO:0000256" key="2">
    <source>
        <dbReference type="ARBA" id="ARBA00006116"/>
    </source>
</evidence>
<dbReference type="PANTHER" id="PTHR23389:SF6">
    <property type="entry name" value="REPLICATION FACTOR C SUBUNIT 1"/>
    <property type="match status" value="1"/>
</dbReference>
<evidence type="ECO:0000259" key="12">
    <source>
        <dbReference type="PROSITE" id="PS50172"/>
    </source>
</evidence>
<dbReference type="EMBL" id="RDQH01000328">
    <property type="protein sequence ID" value="RXI06558.1"/>
    <property type="molecule type" value="Genomic_DNA"/>
</dbReference>
<evidence type="ECO:0000256" key="9">
    <source>
        <dbReference type="ARBA" id="ARBA00077727"/>
    </source>
</evidence>
<name>A0A498KFY9_MALDO</name>
<evidence type="ECO:0000256" key="4">
    <source>
        <dbReference type="ARBA" id="ARBA00020401"/>
    </source>
</evidence>
<feature type="domain" description="BRCT" evidence="12">
    <location>
        <begin position="58"/>
        <end position="136"/>
    </location>
</feature>
<keyword evidence="8" id="KW-0539">Nucleus</keyword>
<dbReference type="STRING" id="3750.A0A498KFY9"/>
<dbReference type="Pfam" id="PF08519">
    <property type="entry name" value="RFC1"/>
    <property type="match status" value="2"/>
</dbReference>
<dbReference type="CDD" id="cd17752">
    <property type="entry name" value="BRCT_RFC1"/>
    <property type="match status" value="1"/>
</dbReference>
<dbReference type="InterPro" id="IPR008921">
    <property type="entry name" value="DNA_pol3_clamp-load_cplx_C"/>
</dbReference>
<dbReference type="PROSITE" id="PS50172">
    <property type="entry name" value="BRCT"/>
    <property type="match status" value="1"/>
</dbReference>
<dbReference type="AlphaFoldDB" id="A0A498KFY9"/>
<dbReference type="InterPro" id="IPR003593">
    <property type="entry name" value="AAA+_ATPase"/>
</dbReference>
<comment type="subunit">
    <text evidence="3">Heterotetramer of subunits RFC2, RFC3, RFC4 and RFC5 that can form a complex with RFC1.</text>
</comment>
<keyword evidence="6" id="KW-0547">Nucleotide-binding</keyword>
<dbReference type="GO" id="GO:0005524">
    <property type="term" value="F:ATP binding"/>
    <property type="evidence" value="ECO:0007669"/>
    <property type="project" value="UniProtKB-KW"/>
</dbReference>
<feature type="region of interest" description="Disordered" evidence="11">
    <location>
        <begin position="20"/>
        <end position="40"/>
    </location>
</feature>
<dbReference type="GO" id="GO:0016887">
    <property type="term" value="F:ATP hydrolysis activity"/>
    <property type="evidence" value="ECO:0007669"/>
    <property type="project" value="InterPro"/>
</dbReference>
<dbReference type="InterPro" id="IPR001357">
    <property type="entry name" value="BRCT_dom"/>
</dbReference>
<evidence type="ECO:0000256" key="7">
    <source>
        <dbReference type="ARBA" id="ARBA00022840"/>
    </source>
</evidence>
<evidence type="ECO:0000256" key="5">
    <source>
        <dbReference type="ARBA" id="ARBA00022705"/>
    </source>
</evidence>
<dbReference type="Gene3D" id="3.40.50.10190">
    <property type="entry name" value="BRCT domain"/>
    <property type="match status" value="1"/>
</dbReference>
<evidence type="ECO:0000313" key="14">
    <source>
        <dbReference type="Proteomes" id="UP000290289"/>
    </source>
</evidence>
<dbReference type="PANTHER" id="PTHR23389">
    <property type="entry name" value="CHROMOSOME TRANSMISSION FIDELITY FACTOR 18"/>
    <property type="match status" value="1"/>
</dbReference>
<dbReference type="FunFam" id="3.40.50.300:FF:000773">
    <property type="entry name" value="Replication factor C subunit 1"/>
    <property type="match status" value="1"/>
</dbReference>
<dbReference type="FunFam" id="1.10.8.60:FF:000021">
    <property type="entry name" value="Replication factor C subunit 1"/>
    <property type="match status" value="1"/>
</dbReference>
<dbReference type="Gene3D" id="1.10.8.60">
    <property type="match status" value="1"/>
</dbReference>
<keyword evidence="7" id="KW-0067">ATP-binding</keyword>
<dbReference type="Gene3D" id="3.40.50.300">
    <property type="entry name" value="P-loop containing nucleotide triphosphate hydrolases"/>
    <property type="match status" value="1"/>
</dbReference>
<gene>
    <name evidence="13" type="ORF">DVH24_025694</name>
</gene>
<feature type="compositionally biased region" description="Basic residues" evidence="11">
    <location>
        <begin position="843"/>
        <end position="853"/>
    </location>
</feature>
<dbReference type="SUPFAM" id="SSF52113">
    <property type="entry name" value="BRCT domain"/>
    <property type="match status" value="1"/>
</dbReference>
<dbReference type="GO" id="GO:0003677">
    <property type="term" value="F:DNA binding"/>
    <property type="evidence" value="ECO:0007669"/>
    <property type="project" value="InterPro"/>
</dbReference>
<dbReference type="InterPro" id="IPR047854">
    <property type="entry name" value="RFC_lid"/>
</dbReference>
<dbReference type="InterPro" id="IPR027417">
    <property type="entry name" value="P-loop_NTPase"/>
</dbReference>
<accession>A0A498KFY9</accession>
<dbReference type="Pfam" id="PF25361">
    <property type="entry name" value="AAA_lid_RFC1"/>
    <property type="match status" value="1"/>
</dbReference>
<dbReference type="FunFam" id="1.20.272.10:FF:000013">
    <property type="entry name" value="Replication factor C subunit 1"/>
    <property type="match status" value="1"/>
</dbReference>
<dbReference type="GO" id="GO:0005663">
    <property type="term" value="C:DNA replication factor C complex"/>
    <property type="evidence" value="ECO:0007669"/>
    <property type="project" value="InterPro"/>
</dbReference>
<organism evidence="13 14">
    <name type="scientific">Malus domestica</name>
    <name type="common">Apple</name>
    <name type="synonym">Pyrus malus</name>
    <dbReference type="NCBI Taxonomy" id="3750"/>
    <lineage>
        <taxon>Eukaryota</taxon>
        <taxon>Viridiplantae</taxon>
        <taxon>Streptophyta</taxon>
        <taxon>Embryophyta</taxon>
        <taxon>Tracheophyta</taxon>
        <taxon>Spermatophyta</taxon>
        <taxon>Magnoliopsida</taxon>
        <taxon>eudicotyledons</taxon>
        <taxon>Gunneridae</taxon>
        <taxon>Pentapetalae</taxon>
        <taxon>rosids</taxon>
        <taxon>fabids</taxon>
        <taxon>Rosales</taxon>
        <taxon>Rosaceae</taxon>
        <taxon>Amygdaloideae</taxon>
        <taxon>Maleae</taxon>
        <taxon>Malus</taxon>
    </lineage>
</organism>
<comment type="subcellular location">
    <subcellularLocation>
        <location evidence="1">Nucleus</location>
    </subcellularLocation>
</comment>
<dbReference type="GO" id="GO:0005634">
    <property type="term" value="C:nucleus"/>
    <property type="evidence" value="ECO:0007669"/>
    <property type="project" value="UniProtKB-SubCell"/>
</dbReference>
<evidence type="ECO:0000256" key="6">
    <source>
        <dbReference type="ARBA" id="ARBA00022741"/>
    </source>
</evidence>
<dbReference type="Pfam" id="PF00004">
    <property type="entry name" value="AAA"/>
    <property type="match status" value="1"/>
</dbReference>
<dbReference type="Proteomes" id="UP000290289">
    <property type="component" value="Chromosome 2"/>
</dbReference>